<evidence type="ECO:0000256" key="6">
    <source>
        <dbReference type="SAM" id="Phobius"/>
    </source>
</evidence>
<proteinExistence type="predicted"/>
<evidence type="ECO:0000256" key="1">
    <source>
        <dbReference type="ARBA" id="ARBA00004651"/>
    </source>
</evidence>
<dbReference type="Proteomes" id="UP000186720">
    <property type="component" value="Unassembled WGS sequence"/>
</dbReference>
<name>A0A1Q5ZUL4_9SPHI</name>
<keyword evidence="3 6" id="KW-0812">Transmembrane</keyword>
<evidence type="ECO:0000313" key="7">
    <source>
        <dbReference type="EMBL" id="OKS85469.1"/>
    </source>
</evidence>
<dbReference type="AlphaFoldDB" id="A0A1Q5ZUL4"/>
<sequence>MKGLLERYLKVIDRYIIGKYLGTFIFTIVLFMVIIVVFDVSEHLDNFLKHNAPLHAIVFQYYAGYLPFYTNLLLPLINFLAVIFFTAKMANQTEIVPILSGKASFNRFLRPYFISSTLIFIVFFFANIFLIPYTNKLDVTFENVYFNEVDPTKSEVHMQLDKETFIYLQEYNNTQHVGYNFVLEKFNGDEMKEKLVANRISYDSLKHIWTMQDYSVRRVNGLKEKLYSGFKKDTVLDMRPDDFEIHDNVYRAMSMTELNKNIKREKTRGTGVLTDMLFEKYRRFVYPLSSYVLTLIGVSISSRKVRGGIGLPLGIGIFLCFAYIIVDRFATVFSTKGGLPPLIAVFIPNVSFGALGYYLLRKAPK</sequence>
<protein>
    <recommendedName>
        <fullName evidence="9">YjgP/YjgQ family permease</fullName>
    </recommendedName>
</protein>
<organism evidence="7 8">
    <name type="scientific">Mucilaginibacter polytrichastri</name>
    <dbReference type="NCBI Taxonomy" id="1302689"/>
    <lineage>
        <taxon>Bacteria</taxon>
        <taxon>Pseudomonadati</taxon>
        <taxon>Bacteroidota</taxon>
        <taxon>Sphingobacteriia</taxon>
        <taxon>Sphingobacteriales</taxon>
        <taxon>Sphingobacteriaceae</taxon>
        <taxon>Mucilaginibacter</taxon>
    </lineage>
</organism>
<dbReference type="Pfam" id="PF03739">
    <property type="entry name" value="LptF_LptG"/>
    <property type="match status" value="1"/>
</dbReference>
<dbReference type="RefSeq" id="WP_074488303.1">
    <property type="nucleotide sequence ID" value="NZ_FPAM01000001.1"/>
</dbReference>
<dbReference type="OrthoDB" id="9807977at2"/>
<feature type="transmembrane region" description="Helical" evidence="6">
    <location>
        <begin position="68"/>
        <end position="87"/>
    </location>
</feature>
<reference evidence="7 8" key="1">
    <citation type="submission" date="2016-11" db="EMBL/GenBank/DDBJ databases">
        <title>Whole Genome Sequencing of Mucilaginibacter polytrichastri RG4-7(T) isolated from the moss sample.</title>
        <authorList>
            <person name="Li Y."/>
        </authorList>
    </citation>
    <scope>NUCLEOTIDE SEQUENCE [LARGE SCALE GENOMIC DNA]</scope>
    <source>
        <strain evidence="7 8">RG4-7</strain>
    </source>
</reference>
<accession>A0A1Q5ZUL4</accession>
<keyword evidence="5 6" id="KW-0472">Membrane</keyword>
<keyword evidence="8" id="KW-1185">Reference proteome</keyword>
<evidence type="ECO:0000256" key="3">
    <source>
        <dbReference type="ARBA" id="ARBA00022692"/>
    </source>
</evidence>
<dbReference type="GO" id="GO:0015920">
    <property type="term" value="P:lipopolysaccharide transport"/>
    <property type="evidence" value="ECO:0007669"/>
    <property type="project" value="TreeGrafter"/>
</dbReference>
<evidence type="ECO:0008006" key="9">
    <source>
        <dbReference type="Google" id="ProtNLM"/>
    </source>
</evidence>
<feature type="transmembrane region" description="Helical" evidence="6">
    <location>
        <begin position="108"/>
        <end position="131"/>
    </location>
</feature>
<evidence type="ECO:0000256" key="4">
    <source>
        <dbReference type="ARBA" id="ARBA00022989"/>
    </source>
</evidence>
<dbReference type="GO" id="GO:0043190">
    <property type="term" value="C:ATP-binding cassette (ABC) transporter complex"/>
    <property type="evidence" value="ECO:0007669"/>
    <property type="project" value="TreeGrafter"/>
</dbReference>
<feature type="transmembrane region" description="Helical" evidence="6">
    <location>
        <begin position="309"/>
        <end position="326"/>
    </location>
</feature>
<dbReference type="PANTHER" id="PTHR33529:SF8">
    <property type="entry name" value="PERMEASE, YJGP_YJGQ FAMILY"/>
    <property type="match status" value="1"/>
</dbReference>
<gene>
    <name evidence="7" type="ORF">RG47T_0915</name>
</gene>
<dbReference type="EMBL" id="MPPL01000001">
    <property type="protein sequence ID" value="OKS85469.1"/>
    <property type="molecule type" value="Genomic_DNA"/>
</dbReference>
<comment type="subcellular location">
    <subcellularLocation>
        <location evidence="1">Cell membrane</location>
        <topology evidence="1">Multi-pass membrane protein</topology>
    </subcellularLocation>
</comment>
<evidence type="ECO:0000256" key="5">
    <source>
        <dbReference type="ARBA" id="ARBA00023136"/>
    </source>
</evidence>
<evidence type="ECO:0000313" key="8">
    <source>
        <dbReference type="Proteomes" id="UP000186720"/>
    </source>
</evidence>
<keyword evidence="2" id="KW-1003">Cell membrane</keyword>
<keyword evidence="4 6" id="KW-1133">Transmembrane helix</keyword>
<comment type="caution">
    <text evidence="7">The sequence shown here is derived from an EMBL/GenBank/DDBJ whole genome shotgun (WGS) entry which is preliminary data.</text>
</comment>
<dbReference type="PANTHER" id="PTHR33529">
    <property type="entry name" value="SLR0882 PROTEIN-RELATED"/>
    <property type="match status" value="1"/>
</dbReference>
<dbReference type="InterPro" id="IPR005495">
    <property type="entry name" value="LptG/LptF_permease"/>
</dbReference>
<feature type="transmembrane region" description="Helical" evidence="6">
    <location>
        <begin position="20"/>
        <end position="38"/>
    </location>
</feature>
<dbReference type="STRING" id="1302689.RG47T_0915"/>
<evidence type="ECO:0000256" key="2">
    <source>
        <dbReference type="ARBA" id="ARBA00022475"/>
    </source>
</evidence>
<feature type="transmembrane region" description="Helical" evidence="6">
    <location>
        <begin position="338"/>
        <end position="360"/>
    </location>
</feature>
<feature type="transmembrane region" description="Helical" evidence="6">
    <location>
        <begin position="284"/>
        <end position="302"/>
    </location>
</feature>